<name>A0A1E3PHX9_9ASCO</name>
<organism evidence="2 3">
    <name type="scientific">Nadsonia fulvescens var. elongata DSM 6958</name>
    <dbReference type="NCBI Taxonomy" id="857566"/>
    <lineage>
        <taxon>Eukaryota</taxon>
        <taxon>Fungi</taxon>
        <taxon>Dikarya</taxon>
        <taxon>Ascomycota</taxon>
        <taxon>Saccharomycotina</taxon>
        <taxon>Dipodascomycetes</taxon>
        <taxon>Dipodascales</taxon>
        <taxon>Dipodascales incertae sedis</taxon>
        <taxon>Nadsonia</taxon>
    </lineage>
</organism>
<gene>
    <name evidence="2" type="ORF">NADFUDRAFT_83126</name>
</gene>
<dbReference type="PROSITE" id="PS50896">
    <property type="entry name" value="LISH"/>
    <property type="match status" value="1"/>
</dbReference>
<feature type="region of interest" description="Disordered" evidence="1">
    <location>
        <begin position="1"/>
        <end position="88"/>
    </location>
</feature>
<proteinExistence type="predicted"/>
<sequence>MSRQQNTSMPPMVGAPGSNMNYKTKDSSNRINNNSSSSVGAINPVISSDNNNNDNNHNNLSQNAAMAAHAQHQTTNTTNQPQNSGQAFSQADLNRIVLEYLTKKGYNRNEAMLRMESSRIPTLPPPSR</sequence>
<dbReference type="Pfam" id="PF08513">
    <property type="entry name" value="LisH"/>
    <property type="match status" value="1"/>
</dbReference>
<dbReference type="InterPro" id="IPR006594">
    <property type="entry name" value="LisH"/>
</dbReference>
<feature type="compositionally biased region" description="Low complexity" evidence="1">
    <location>
        <begin position="29"/>
        <end position="38"/>
    </location>
</feature>
<evidence type="ECO:0000256" key="1">
    <source>
        <dbReference type="SAM" id="MobiDB-lite"/>
    </source>
</evidence>
<dbReference type="EMBL" id="KV454410">
    <property type="protein sequence ID" value="ODQ65011.1"/>
    <property type="molecule type" value="Genomic_DNA"/>
</dbReference>
<evidence type="ECO:0000313" key="3">
    <source>
        <dbReference type="Proteomes" id="UP000095009"/>
    </source>
</evidence>
<dbReference type="OrthoDB" id="10595982at2759"/>
<feature type="compositionally biased region" description="Low complexity" evidence="1">
    <location>
        <begin position="49"/>
        <end position="83"/>
    </location>
</feature>
<dbReference type="STRING" id="857566.A0A1E3PHX9"/>
<feature type="non-terminal residue" evidence="2">
    <location>
        <position position="128"/>
    </location>
</feature>
<accession>A0A1E3PHX9</accession>
<evidence type="ECO:0000313" key="2">
    <source>
        <dbReference type="EMBL" id="ODQ65011.1"/>
    </source>
</evidence>
<dbReference type="AlphaFoldDB" id="A0A1E3PHX9"/>
<keyword evidence="3" id="KW-1185">Reference proteome</keyword>
<dbReference type="Proteomes" id="UP000095009">
    <property type="component" value="Unassembled WGS sequence"/>
</dbReference>
<reference evidence="2 3" key="1">
    <citation type="journal article" date="2016" name="Proc. Natl. Acad. Sci. U.S.A.">
        <title>Comparative genomics of biotechnologically important yeasts.</title>
        <authorList>
            <person name="Riley R."/>
            <person name="Haridas S."/>
            <person name="Wolfe K.H."/>
            <person name="Lopes M.R."/>
            <person name="Hittinger C.T."/>
            <person name="Goeker M."/>
            <person name="Salamov A.A."/>
            <person name="Wisecaver J.H."/>
            <person name="Long T.M."/>
            <person name="Calvey C.H."/>
            <person name="Aerts A.L."/>
            <person name="Barry K.W."/>
            <person name="Choi C."/>
            <person name="Clum A."/>
            <person name="Coughlan A.Y."/>
            <person name="Deshpande S."/>
            <person name="Douglass A.P."/>
            <person name="Hanson S.J."/>
            <person name="Klenk H.-P."/>
            <person name="LaButti K.M."/>
            <person name="Lapidus A."/>
            <person name="Lindquist E.A."/>
            <person name="Lipzen A.M."/>
            <person name="Meier-Kolthoff J.P."/>
            <person name="Ohm R.A."/>
            <person name="Otillar R.P."/>
            <person name="Pangilinan J.L."/>
            <person name="Peng Y."/>
            <person name="Rokas A."/>
            <person name="Rosa C.A."/>
            <person name="Scheuner C."/>
            <person name="Sibirny A.A."/>
            <person name="Slot J.C."/>
            <person name="Stielow J.B."/>
            <person name="Sun H."/>
            <person name="Kurtzman C.P."/>
            <person name="Blackwell M."/>
            <person name="Grigoriev I.V."/>
            <person name="Jeffries T.W."/>
        </authorList>
    </citation>
    <scope>NUCLEOTIDE SEQUENCE [LARGE SCALE GENOMIC DNA]</scope>
    <source>
        <strain evidence="2 3">DSM 6958</strain>
    </source>
</reference>
<protein>
    <submittedName>
        <fullName evidence="2">Uncharacterized protein</fullName>
    </submittedName>
</protein>